<protein>
    <submittedName>
        <fullName evidence="3">DDE-domain-containing protein</fullName>
    </submittedName>
</protein>
<dbReference type="PANTHER" id="PTHR19303:SF74">
    <property type="entry name" value="POGO TRANSPOSABLE ELEMENT WITH KRAB DOMAIN"/>
    <property type="match status" value="1"/>
</dbReference>
<dbReference type="InterPro" id="IPR050863">
    <property type="entry name" value="CenT-Element_Derived"/>
</dbReference>
<evidence type="ECO:0000256" key="1">
    <source>
        <dbReference type="SAM" id="MobiDB-lite"/>
    </source>
</evidence>
<dbReference type="EMBL" id="ML120425">
    <property type="protein sequence ID" value="RPA95507.1"/>
    <property type="molecule type" value="Genomic_DNA"/>
</dbReference>
<feature type="compositionally biased region" description="Basic residues" evidence="1">
    <location>
        <begin position="252"/>
        <end position="262"/>
    </location>
</feature>
<dbReference type="GO" id="GO:0003677">
    <property type="term" value="F:DNA binding"/>
    <property type="evidence" value="ECO:0007669"/>
    <property type="project" value="TreeGrafter"/>
</dbReference>
<evidence type="ECO:0000259" key="2">
    <source>
        <dbReference type="Pfam" id="PF03184"/>
    </source>
</evidence>
<reference evidence="3 4" key="1">
    <citation type="journal article" date="2018" name="Nat. Ecol. Evol.">
        <title>Pezizomycetes genomes reveal the molecular basis of ectomycorrhizal truffle lifestyle.</title>
        <authorList>
            <person name="Murat C."/>
            <person name="Payen T."/>
            <person name="Noel B."/>
            <person name="Kuo A."/>
            <person name="Morin E."/>
            <person name="Chen J."/>
            <person name="Kohler A."/>
            <person name="Krizsan K."/>
            <person name="Balestrini R."/>
            <person name="Da Silva C."/>
            <person name="Montanini B."/>
            <person name="Hainaut M."/>
            <person name="Levati E."/>
            <person name="Barry K.W."/>
            <person name="Belfiori B."/>
            <person name="Cichocki N."/>
            <person name="Clum A."/>
            <person name="Dockter R.B."/>
            <person name="Fauchery L."/>
            <person name="Guy J."/>
            <person name="Iotti M."/>
            <person name="Le Tacon F."/>
            <person name="Lindquist E.A."/>
            <person name="Lipzen A."/>
            <person name="Malagnac F."/>
            <person name="Mello A."/>
            <person name="Molinier V."/>
            <person name="Miyauchi S."/>
            <person name="Poulain J."/>
            <person name="Riccioni C."/>
            <person name="Rubini A."/>
            <person name="Sitrit Y."/>
            <person name="Splivallo R."/>
            <person name="Traeger S."/>
            <person name="Wang M."/>
            <person name="Zifcakova L."/>
            <person name="Wipf D."/>
            <person name="Zambonelli A."/>
            <person name="Paolocci F."/>
            <person name="Nowrousian M."/>
            <person name="Ottonello S."/>
            <person name="Baldrian P."/>
            <person name="Spatafora J.W."/>
            <person name="Henrissat B."/>
            <person name="Nagy L.G."/>
            <person name="Aury J.M."/>
            <person name="Wincker P."/>
            <person name="Grigoriev I.V."/>
            <person name="Bonfante P."/>
            <person name="Martin F.M."/>
        </authorList>
    </citation>
    <scope>NUCLEOTIDE SEQUENCE [LARGE SCALE GENOMIC DNA]</scope>
    <source>
        <strain evidence="3 4">120613-1</strain>
    </source>
</reference>
<feature type="domain" description="DDE-1" evidence="2">
    <location>
        <begin position="1"/>
        <end position="117"/>
    </location>
</feature>
<dbReference type="STRING" id="1336337.A0A3N4JDZ8"/>
<sequence length="290" mass="32972">MDDQLGLAWLCEHFEPKTYTQHPRLLILDGHGSHITWQFCQFALESNIQIICLPAHSTHLLQPLDVGIFSPLQHYYGKAADTHMRDTRTGVKKGTFWTFYTEAHALTFLPKTIQSAFRAMGIVPFNPNKVLVKVTKVTKTTTPNCPTTIFTTPRNHHQLRQQALAATSFFPLSPKSSRESYLAVVLRLADLTECALTEVEIAKAETQQLQEGYEGKRTIKADRRVLSKARIITGEDIIRLQEERKAQELRKPNQRSTKKKKSSFTSFNSSSFFFWSFSTPGPNSGFSRSH</sequence>
<dbReference type="Proteomes" id="UP000276215">
    <property type="component" value="Unassembled WGS sequence"/>
</dbReference>
<dbReference type="AlphaFoldDB" id="A0A3N4JDZ8"/>
<accession>A0A3N4JDZ8</accession>
<evidence type="ECO:0000313" key="3">
    <source>
        <dbReference type="EMBL" id="RPA95507.1"/>
    </source>
</evidence>
<evidence type="ECO:0000313" key="4">
    <source>
        <dbReference type="Proteomes" id="UP000276215"/>
    </source>
</evidence>
<dbReference type="GO" id="GO:0005634">
    <property type="term" value="C:nucleus"/>
    <property type="evidence" value="ECO:0007669"/>
    <property type="project" value="TreeGrafter"/>
</dbReference>
<dbReference type="OrthoDB" id="4354814at2759"/>
<dbReference type="Pfam" id="PF03184">
    <property type="entry name" value="DDE_1"/>
    <property type="match status" value="1"/>
</dbReference>
<name>A0A3N4JDZ8_9PEZI</name>
<keyword evidence="4" id="KW-1185">Reference proteome</keyword>
<feature type="region of interest" description="Disordered" evidence="1">
    <location>
        <begin position="246"/>
        <end position="265"/>
    </location>
</feature>
<dbReference type="InterPro" id="IPR004875">
    <property type="entry name" value="DDE_SF_endonuclease_dom"/>
</dbReference>
<dbReference type="PANTHER" id="PTHR19303">
    <property type="entry name" value="TRANSPOSON"/>
    <property type="match status" value="1"/>
</dbReference>
<organism evidence="3 4">
    <name type="scientific">Choiromyces venosus 120613-1</name>
    <dbReference type="NCBI Taxonomy" id="1336337"/>
    <lineage>
        <taxon>Eukaryota</taxon>
        <taxon>Fungi</taxon>
        <taxon>Dikarya</taxon>
        <taxon>Ascomycota</taxon>
        <taxon>Pezizomycotina</taxon>
        <taxon>Pezizomycetes</taxon>
        <taxon>Pezizales</taxon>
        <taxon>Tuberaceae</taxon>
        <taxon>Choiromyces</taxon>
    </lineage>
</organism>
<proteinExistence type="predicted"/>
<gene>
    <name evidence="3" type="ORF">L873DRAFT_1697774</name>
</gene>